<dbReference type="Proteomes" id="UP000050424">
    <property type="component" value="Unassembled WGS sequence"/>
</dbReference>
<feature type="compositionally biased region" description="Basic residues" evidence="1">
    <location>
        <begin position="141"/>
        <end position="151"/>
    </location>
</feature>
<protein>
    <recommendedName>
        <fullName evidence="2">PWWP domain-containing protein</fullName>
    </recommendedName>
</protein>
<evidence type="ECO:0000259" key="2">
    <source>
        <dbReference type="PROSITE" id="PS50812"/>
    </source>
</evidence>
<feature type="compositionally biased region" description="Basic and acidic residues" evidence="1">
    <location>
        <begin position="38"/>
        <end position="91"/>
    </location>
</feature>
<feature type="compositionally biased region" description="Acidic residues" evidence="1">
    <location>
        <begin position="309"/>
        <end position="320"/>
    </location>
</feature>
<name>A0A0P7BGR2_9HYPO</name>
<evidence type="ECO:0000313" key="4">
    <source>
        <dbReference type="Proteomes" id="UP000050424"/>
    </source>
</evidence>
<dbReference type="OrthoDB" id="62853at2759"/>
<dbReference type="EMBL" id="LKCW01000106">
    <property type="protein sequence ID" value="KPM39471.1"/>
    <property type="molecule type" value="Genomic_DNA"/>
</dbReference>
<reference evidence="3 4" key="1">
    <citation type="submission" date="2015-09" db="EMBL/GenBank/DDBJ databases">
        <title>Draft genome of a European isolate of the apple canker pathogen Neonectria ditissima.</title>
        <authorList>
            <person name="Gomez-Cortecero A."/>
            <person name="Harrison R.J."/>
            <person name="Armitage A.D."/>
        </authorList>
    </citation>
    <scope>NUCLEOTIDE SEQUENCE [LARGE SCALE GENOMIC DNA]</scope>
    <source>
        <strain evidence="3 4">R09/05</strain>
    </source>
</reference>
<dbReference type="InterPro" id="IPR000313">
    <property type="entry name" value="PWWP_dom"/>
</dbReference>
<organism evidence="3 4">
    <name type="scientific">Neonectria ditissima</name>
    <dbReference type="NCBI Taxonomy" id="78410"/>
    <lineage>
        <taxon>Eukaryota</taxon>
        <taxon>Fungi</taxon>
        <taxon>Dikarya</taxon>
        <taxon>Ascomycota</taxon>
        <taxon>Pezizomycotina</taxon>
        <taxon>Sordariomycetes</taxon>
        <taxon>Hypocreomycetidae</taxon>
        <taxon>Hypocreales</taxon>
        <taxon>Nectriaceae</taxon>
        <taxon>Neonectria</taxon>
    </lineage>
</organism>
<comment type="caution">
    <text evidence="3">The sequence shown here is derived from an EMBL/GenBank/DDBJ whole genome shotgun (WGS) entry which is preliminary data.</text>
</comment>
<feature type="domain" description="PWWP" evidence="2">
    <location>
        <begin position="158"/>
        <end position="241"/>
    </location>
</feature>
<feature type="compositionally biased region" description="Basic and acidic residues" evidence="1">
    <location>
        <begin position="378"/>
        <end position="405"/>
    </location>
</feature>
<sequence>MADQQVEKPEVTPPAADGQDVSTVEPKSAEPLVGETAAKSDGETKEDAKPADEPKAAESPEKPTENATEKPTEDAEKPVADAGDTEMKGTTEEPAAGEAEAESAAPPADGETAPVTASAETPASKAKGRRKSAAGESKGKTLNRKSSKARLTHADAKPGDHFLVKLKGFPAWPAIICDESMLPDALVNSRPVTAARPDGTYAEAYADGGKRVNDRSFPVMYLHTNEFGWVHNSNLSALSPEKAEETVNEKMRKDLREAFYLAADDHPVEHYKDILKKFKEEMEAQEEARREAAATPKKPKKGKAKAADQDFDMVDADDVEEKAPKSKKRKAEEAVSTPQRTDSVKKRMIKLTTSTPKPNGTPKAKDESAAKPKPKTKKSGDKKVETPKESKLTPEERRSRKEKEVLYLRHKLQRGLLTRDQKPQESEMKQMSEYISMLETFVDLEVSIIRVTKINKVLKAILKLESIPREDEFHFKDRSQSLLDKWNKLMAGDAGSTPVPTNGVNGKGEEKKAEANGVKEDTEELKQDEPEKDEAAEPKSEASEGDEKKGDEKQTSEDVVLPDAEPLEPSS</sequence>
<accession>A0A0P7BGR2</accession>
<dbReference type="AlphaFoldDB" id="A0A0P7BGR2"/>
<feature type="region of interest" description="Disordered" evidence="1">
    <location>
        <begin position="491"/>
        <end position="571"/>
    </location>
</feature>
<feature type="compositionally biased region" description="Basic and acidic residues" evidence="1">
    <location>
        <begin position="507"/>
        <end position="556"/>
    </location>
</feature>
<dbReference type="SUPFAM" id="SSF63748">
    <property type="entry name" value="Tudor/PWWP/MBT"/>
    <property type="match status" value="1"/>
</dbReference>
<evidence type="ECO:0000256" key="1">
    <source>
        <dbReference type="SAM" id="MobiDB-lite"/>
    </source>
</evidence>
<dbReference type="Gene3D" id="2.30.30.140">
    <property type="match status" value="1"/>
</dbReference>
<dbReference type="STRING" id="78410.A0A0P7BGR2"/>
<proteinExistence type="predicted"/>
<feature type="region of interest" description="Disordered" evidence="1">
    <location>
        <begin position="1"/>
        <end position="151"/>
    </location>
</feature>
<feature type="compositionally biased region" description="Basic and acidic residues" evidence="1">
    <location>
        <begin position="1"/>
        <end position="10"/>
    </location>
</feature>
<evidence type="ECO:0000313" key="3">
    <source>
        <dbReference type="EMBL" id="KPM39471.1"/>
    </source>
</evidence>
<dbReference type="Pfam" id="PF00855">
    <property type="entry name" value="PWWP"/>
    <property type="match status" value="1"/>
</dbReference>
<dbReference type="SMART" id="SM00293">
    <property type="entry name" value="PWWP"/>
    <property type="match status" value="1"/>
</dbReference>
<dbReference type="PROSITE" id="PS50812">
    <property type="entry name" value="PWWP"/>
    <property type="match status" value="1"/>
</dbReference>
<feature type="region of interest" description="Disordered" evidence="1">
    <location>
        <begin position="285"/>
        <end position="405"/>
    </location>
</feature>
<feature type="compositionally biased region" description="Low complexity" evidence="1">
    <location>
        <begin position="92"/>
        <end position="108"/>
    </location>
</feature>
<gene>
    <name evidence="3" type="ORF">AK830_g7089</name>
</gene>
<keyword evidence="4" id="KW-1185">Reference proteome</keyword>